<proteinExistence type="inferred from homology"/>
<dbReference type="Pfam" id="PF13531">
    <property type="entry name" value="SBP_bac_11"/>
    <property type="match status" value="1"/>
</dbReference>
<dbReference type="CDD" id="cd13539">
    <property type="entry name" value="PBP2_AvModA"/>
    <property type="match status" value="1"/>
</dbReference>
<evidence type="ECO:0000256" key="3">
    <source>
        <dbReference type="ARBA" id="ARBA00022729"/>
    </source>
</evidence>
<dbReference type="RefSeq" id="WP_283441814.1">
    <property type="nucleotide sequence ID" value="NZ_FXUL01000004.1"/>
</dbReference>
<feature type="signal peptide" evidence="4">
    <location>
        <begin position="1"/>
        <end position="26"/>
    </location>
</feature>
<dbReference type="EMBL" id="FXUL01000004">
    <property type="protein sequence ID" value="SMP55888.1"/>
    <property type="molecule type" value="Genomic_DNA"/>
</dbReference>
<dbReference type="Gene3D" id="3.40.190.10">
    <property type="entry name" value="Periplasmic binding protein-like II"/>
    <property type="match status" value="2"/>
</dbReference>
<dbReference type="Proteomes" id="UP001158049">
    <property type="component" value="Unassembled WGS sequence"/>
</dbReference>
<evidence type="ECO:0000256" key="4">
    <source>
        <dbReference type="SAM" id="SignalP"/>
    </source>
</evidence>
<dbReference type="PANTHER" id="PTHR30632">
    <property type="entry name" value="MOLYBDATE-BINDING PERIPLASMIC PROTEIN"/>
    <property type="match status" value="1"/>
</dbReference>
<gene>
    <name evidence="5" type="ORF">SAMN06295970_104254</name>
</gene>
<dbReference type="PIRSF" id="PIRSF004846">
    <property type="entry name" value="ModA"/>
    <property type="match status" value="1"/>
</dbReference>
<dbReference type="InterPro" id="IPR050682">
    <property type="entry name" value="ModA/WtpA"/>
</dbReference>
<keyword evidence="3 4" id="KW-0732">Signal</keyword>
<dbReference type="InterPro" id="IPR044084">
    <property type="entry name" value="AvModA-like_subst-bd"/>
</dbReference>
<sequence>MTVFQRCAFLLSSLIVPLALAGPALAAPLRIAAAADLASCMPALTAGFVGETSVTTGASGSFYAQIRNGAPFDILMSADTSYPQALADAGLADGASMFVYALGQLVLWSADPALKTAGGLQLLADPSVRRIAIANPEVAPYGRAAKAALQQAGLWDRVQGKLVYGENVAQTMQFVESGNAQVGLVSKAHLKDRPNGWMLPAGSHPALEQGAIVTARGREHPAAARYLQFLRSDRGRALLAGCGFLLPPARP</sequence>
<keyword evidence="6" id="KW-1185">Reference proteome</keyword>
<feature type="chain" id="PRO_5047232416" evidence="4">
    <location>
        <begin position="27"/>
        <end position="251"/>
    </location>
</feature>
<protein>
    <submittedName>
        <fullName evidence="5">Molybdate transport system substrate-binding protein</fullName>
    </submittedName>
</protein>
<organism evidence="5 6">
    <name type="scientific">Noviherbaspirillum suwonense</name>
    <dbReference type="NCBI Taxonomy" id="1224511"/>
    <lineage>
        <taxon>Bacteria</taxon>
        <taxon>Pseudomonadati</taxon>
        <taxon>Pseudomonadota</taxon>
        <taxon>Betaproteobacteria</taxon>
        <taxon>Burkholderiales</taxon>
        <taxon>Oxalobacteraceae</taxon>
        <taxon>Noviherbaspirillum</taxon>
    </lineage>
</organism>
<accession>A0ABY1Q250</accession>
<keyword evidence="2" id="KW-0479">Metal-binding</keyword>
<comment type="caution">
    <text evidence="5">The sequence shown here is derived from an EMBL/GenBank/DDBJ whole genome shotgun (WGS) entry which is preliminary data.</text>
</comment>
<dbReference type="PANTHER" id="PTHR30632:SF14">
    <property type="entry name" value="TUNGSTATE_MOLYBDATE_CHROMATE-BINDING PROTEIN MODA"/>
    <property type="match status" value="1"/>
</dbReference>
<comment type="similarity">
    <text evidence="1">Belongs to the bacterial solute-binding protein ModA family.</text>
</comment>
<dbReference type="NCBIfam" id="TIGR01256">
    <property type="entry name" value="modA"/>
    <property type="match status" value="1"/>
</dbReference>
<dbReference type="InterPro" id="IPR005950">
    <property type="entry name" value="ModA"/>
</dbReference>
<evidence type="ECO:0000256" key="2">
    <source>
        <dbReference type="ARBA" id="ARBA00022723"/>
    </source>
</evidence>
<name>A0ABY1Q250_9BURK</name>
<reference evidence="5 6" key="1">
    <citation type="submission" date="2017-05" db="EMBL/GenBank/DDBJ databases">
        <authorList>
            <person name="Varghese N."/>
            <person name="Submissions S."/>
        </authorList>
    </citation>
    <scope>NUCLEOTIDE SEQUENCE [LARGE SCALE GENOMIC DNA]</scope>
    <source>
        <strain evidence="5 6">DSM 26001</strain>
    </source>
</reference>
<evidence type="ECO:0000313" key="6">
    <source>
        <dbReference type="Proteomes" id="UP001158049"/>
    </source>
</evidence>
<evidence type="ECO:0000256" key="1">
    <source>
        <dbReference type="ARBA" id="ARBA00009175"/>
    </source>
</evidence>
<dbReference type="SUPFAM" id="SSF53850">
    <property type="entry name" value="Periplasmic binding protein-like II"/>
    <property type="match status" value="1"/>
</dbReference>
<evidence type="ECO:0000313" key="5">
    <source>
        <dbReference type="EMBL" id="SMP55888.1"/>
    </source>
</evidence>